<evidence type="ECO:0000259" key="1">
    <source>
        <dbReference type="PROSITE" id="PS51186"/>
    </source>
</evidence>
<comment type="caution">
    <text evidence="2">The sequence shown here is derived from an EMBL/GenBank/DDBJ whole genome shotgun (WGS) entry which is preliminary data.</text>
</comment>
<accession>A0A7X2H6X6</accession>
<dbReference type="Pfam" id="PF00583">
    <property type="entry name" value="Acetyltransf_1"/>
    <property type="match status" value="1"/>
</dbReference>
<reference evidence="2 3" key="1">
    <citation type="submission" date="2019-11" db="EMBL/GenBank/DDBJ databases">
        <title>Paenibacillus monticola sp. nov., a novel PGPR strain isolated from mountain sample in China.</title>
        <authorList>
            <person name="Zhao Q."/>
            <person name="Li H.-P."/>
            <person name="Zhang J.-L."/>
        </authorList>
    </citation>
    <scope>NUCLEOTIDE SEQUENCE [LARGE SCALE GENOMIC DNA]</scope>
    <source>
        <strain evidence="2 3">LC-T2</strain>
    </source>
</reference>
<protein>
    <submittedName>
        <fullName evidence="2">GNAT family N-acetyltransferase</fullName>
    </submittedName>
</protein>
<dbReference type="InterPro" id="IPR039143">
    <property type="entry name" value="GNPNAT1-like"/>
</dbReference>
<dbReference type="InterPro" id="IPR016181">
    <property type="entry name" value="Acyl_CoA_acyltransferase"/>
</dbReference>
<dbReference type="AlphaFoldDB" id="A0A7X2H6X6"/>
<sequence length="228" mass="26406">MITTNSKKYNCSKLKNCRCSTTLKWSLLLNFLWKSLIEPCSLTYKPYGKIKPHKLLYRACEALLFGSVYNTRKLRGELTLNKNAVIRSIQQDEVHKLLELYKYLHEEDPELNLLEIQSLWEQIYNDKNLHYLVVDVEGRLVASCVLILIPNLTRNARPYGIIENVVAHPDFQRKGYGTKLLRKSLDIAWEHNCYKVMLLTGSKEEGTLKFYENAGFQMGVKTGFIATP</sequence>
<dbReference type="PANTHER" id="PTHR13355">
    <property type="entry name" value="GLUCOSAMINE 6-PHOSPHATE N-ACETYLTRANSFERASE"/>
    <property type="match status" value="1"/>
</dbReference>
<dbReference type="CDD" id="cd04301">
    <property type="entry name" value="NAT_SF"/>
    <property type="match status" value="1"/>
</dbReference>
<feature type="domain" description="N-acetyltransferase" evidence="1">
    <location>
        <begin position="84"/>
        <end position="228"/>
    </location>
</feature>
<dbReference type="Proteomes" id="UP000463051">
    <property type="component" value="Unassembled WGS sequence"/>
</dbReference>
<name>A0A7X2H6X6_9BACL</name>
<dbReference type="PANTHER" id="PTHR13355:SF15">
    <property type="entry name" value="GCN5-RELATED N-ACETYLTRANSFERASE 3, CHLOROPLASTIC"/>
    <property type="match status" value="1"/>
</dbReference>
<gene>
    <name evidence="2" type="ORF">GJB61_16860</name>
</gene>
<dbReference type="PROSITE" id="PS51186">
    <property type="entry name" value="GNAT"/>
    <property type="match status" value="1"/>
</dbReference>
<dbReference type="Gene3D" id="3.40.630.30">
    <property type="match status" value="1"/>
</dbReference>
<keyword evidence="2" id="KW-0808">Transferase</keyword>
<dbReference type="InterPro" id="IPR000182">
    <property type="entry name" value="GNAT_dom"/>
</dbReference>
<dbReference type="SUPFAM" id="SSF55729">
    <property type="entry name" value="Acyl-CoA N-acyltransferases (Nat)"/>
    <property type="match status" value="1"/>
</dbReference>
<organism evidence="2 3">
    <name type="scientific">Paenibacillus monticola</name>
    <dbReference type="NCBI Taxonomy" id="2666075"/>
    <lineage>
        <taxon>Bacteria</taxon>
        <taxon>Bacillati</taxon>
        <taxon>Bacillota</taxon>
        <taxon>Bacilli</taxon>
        <taxon>Bacillales</taxon>
        <taxon>Paenibacillaceae</taxon>
        <taxon>Paenibacillus</taxon>
    </lineage>
</organism>
<evidence type="ECO:0000313" key="3">
    <source>
        <dbReference type="Proteomes" id="UP000463051"/>
    </source>
</evidence>
<proteinExistence type="predicted"/>
<dbReference type="EMBL" id="WJXB01000005">
    <property type="protein sequence ID" value="MRN54656.1"/>
    <property type="molecule type" value="Genomic_DNA"/>
</dbReference>
<dbReference type="GO" id="GO:0008080">
    <property type="term" value="F:N-acetyltransferase activity"/>
    <property type="evidence" value="ECO:0007669"/>
    <property type="project" value="TreeGrafter"/>
</dbReference>
<evidence type="ECO:0000313" key="2">
    <source>
        <dbReference type="EMBL" id="MRN54656.1"/>
    </source>
</evidence>
<keyword evidence="3" id="KW-1185">Reference proteome</keyword>